<reference evidence="1" key="1">
    <citation type="submission" date="2014-05" db="EMBL/GenBank/DDBJ databases">
        <authorList>
            <person name="Chronopoulou M."/>
        </authorList>
    </citation>
    <scope>NUCLEOTIDE SEQUENCE</scope>
    <source>
        <tissue evidence="1">Whole organism</tissue>
    </source>
</reference>
<protein>
    <submittedName>
        <fullName evidence="1">Uncharacterized protein</fullName>
    </submittedName>
</protein>
<organism evidence="1">
    <name type="scientific">Lepeophtheirus salmonis</name>
    <name type="common">Salmon louse</name>
    <name type="synonym">Caligus salmonis</name>
    <dbReference type="NCBI Taxonomy" id="72036"/>
    <lineage>
        <taxon>Eukaryota</taxon>
        <taxon>Metazoa</taxon>
        <taxon>Ecdysozoa</taxon>
        <taxon>Arthropoda</taxon>
        <taxon>Crustacea</taxon>
        <taxon>Multicrustacea</taxon>
        <taxon>Hexanauplia</taxon>
        <taxon>Copepoda</taxon>
        <taxon>Siphonostomatoida</taxon>
        <taxon>Caligidae</taxon>
        <taxon>Lepeophtheirus</taxon>
    </lineage>
</organism>
<sequence>MVLLFHQMYWGRPI</sequence>
<accession>A0A0K2UUV7</accession>
<dbReference type="EMBL" id="HACA01024346">
    <property type="protein sequence ID" value="CDW41707.1"/>
    <property type="molecule type" value="Transcribed_RNA"/>
</dbReference>
<evidence type="ECO:0000313" key="1">
    <source>
        <dbReference type="EMBL" id="CDW41707.1"/>
    </source>
</evidence>
<name>A0A0K2UUV7_LEPSM</name>
<proteinExistence type="predicted"/>